<dbReference type="SUPFAM" id="SSF51120">
    <property type="entry name" value="beta-Roll"/>
    <property type="match status" value="1"/>
</dbReference>
<gene>
    <name evidence="2" type="ORF">VZ94_00160</name>
</gene>
<dbReference type="Pfam" id="PF00353">
    <property type="entry name" value="HemolysinCabind"/>
    <property type="match status" value="3"/>
</dbReference>
<evidence type="ECO:0000313" key="2">
    <source>
        <dbReference type="EMBL" id="KJV08109.1"/>
    </source>
</evidence>
<organism evidence="2 3">
    <name type="scientific">Methylocucumis oryzae</name>
    <dbReference type="NCBI Taxonomy" id="1632867"/>
    <lineage>
        <taxon>Bacteria</taxon>
        <taxon>Pseudomonadati</taxon>
        <taxon>Pseudomonadota</taxon>
        <taxon>Gammaproteobacteria</taxon>
        <taxon>Methylococcales</taxon>
        <taxon>Methylococcaceae</taxon>
        <taxon>Methylocucumis</taxon>
    </lineage>
</organism>
<accession>A0A0F3IR91</accession>
<dbReference type="Gene3D" id="2.150.10.10">
    <property type="entry name" value="Serralysin-like metalloprotease, C-terminal"/>
    <property type="match status" value="1"/>
</dbReference>
<protein>
    <recommendedName>
        <fullName evidence="4">Calcium-binding protein</fullName>
    </recommendedName>
</protein>
<evidence type="ECO:0008006" key="4">
    <source>
        <dbReference type="Google" id="ProtNLM"/>
    </source>
</evidence>
<dbReference type="RefSeq" id="WP_045777661.1">
    <property type="nucleotide sequence ID" value="NZ_LAJX01000002.1"/>
</dbReference>
<proteinExistence type="predicted"/>
<name>A0A0F3IR91_9GAMM</name>
<dbReference type="Proteomes" id="UP000033684">
    <property type="component" value="Unassembled WGS sequence"/>
</dbReference>
<evidence type="ECO:0000256" key="1">
    <source>
        <dbReference type="ARBA" id="ARBA00022837"/>
    </source>
</evidence>
<keyword evidence="3" id="KW-1185">Reference proteome</keyword>
<comment type="caution">
    <text evidence="2">The sequence shown here is derived from an EMBL/GenBank/DDBJ whole genome shotgun (WGS) entry which is preliminary data.</text>
</comment>
<keyword evidence="1" id="KW-0106">Calcium</keyword>
<dbReference type="GO" id="GO:0005509">
    <property type="term" value="F:calcium ion binding"/>
    <property type="evidence" value="ECO:0007669"/>
    <property type="project" value="InterPro"/>
</dbReference>
<sequence>MALSITKPTSGSASFFGTTTSDDFVLGSASDDTITGGVQSLSAASAYLADGADTMEGGLGDDKYIVNDSTDVVTEYAGEGIDTVFTTVSYTLGSELEYVVAAGTTGITLTGNAKDNVLDGSQGTGADTLIGGSW</sequence>
<dbReference type="EMBL" id="LAJX01000002">
    <property type="protein sequence ID" value="KJV08109.1"/>
    <property type="molecule type" value="Genomic_DNA"/>
</dbReference>
<dbReference type="InterPro" id="IPR001343">
    <property type="entry name" value="Hemolysn_Ca-bd"/>
</dbReference>
<reference evidence="2 3" key="2">
    <citation type="journal article" date="2016" name="Microb. Ecol.">
        <title>Genome Characteristics of a Novel Type I Methanotroph (Sn10-6) Isolated from a Flooded Indian Rice Field.</title>
        <authorList>
            <person name="Rahalkar M.C."/>
            <person name="Pandit P.S."/>
            <person name="Dhakephalkar P.K."/>
            <person name="Pore S."/>
            <person name="Arora P."/>
            <person name="Kapse N."/>
        </authorList>
    </citation>
    <scope>NUCLEOTIDE SEQUENCE [LARGE SCALE GENOMIC DNA]</scope>
    <source>
        <strain evidence="2 3">Sn10-6</strain>
    </source>
</reference>
<dbReference type="OrthoDB" id="1676884at2"/>
<evidence type="ECO:0000313" key="3">
    <source>
        <dbReference type="Proteomes" id="UP000033684"/>
    </source>
</evidence>
<dbReference type="InterPro" id="IPR011049">
    <property type="entry name" value="Serralysin-like_metalloprot_C"/>
</dbReference>
<dbReference type="AlphaFoldDB" id="A0A0F3IR91"/>
<reference evidence="3" key="1">
    <citation type="submission" date="2015-03" db="EMBL/GenBank/DDBJ databases">
        <title>Draft genome sequence of a novel methanotroph (Sn10-6) isolated from flooded ricefield rhizosphere in India.</title>
        <authorList>
            <person name="Pandit P.S."/>
            <person name="Pore S.D."/>
            <person name="Arora P."/>
            <person name="Kapse N.G."/>
            <person name="Dhakephalkar P.K."/>
            <person name="Rahalkar M.C."/>
        </authorList>
    </citation>
    <scope>NUCLEOTIDE SEQUENCE [LARGE SCALE GENOMIC DNA]</scope>
    <source>
        <strain evidence="3">Sn10-6</strain>
    </source>
</reference>